<keyword evidence="1" id="KW-0732">Signal</keyword>
<name>A0AAE1EZ28_PETCI</name>
<reference evidence="2" key="1">
    <citation type="submission" date="2023-10" db="EMBL/GenBank/DDBJ databases">
        <title>Genome assemblies of two species of porcelain crab, Petrolisthes cinctipes and Petrolisthes manimaculis (Anomura: Porcellanidae).</title>
        <authorList>
            <person name="Angst P."/>
        </authorList>
    </citation>
    <scope>NUCLEOTIDE SEQUENCE</scope>
    <source>
        <strain evidence="2">PB745_01</strain>
        <tissue evidence="2">Gill</tissue>
    </source>
</reference>
<accession>A0AAE1EZ28</accession>
<evidence type="ECO:0000313" key="2">
    <source>
        <dbReference type="EMBL" id="KAK3863929.1"/>
    </source>
</evidence>
<dbReference type="EMBL" id="JAWQEG010003904">
    <property type="protein sequence ID" value="KAK3863929.1"/>
    <property type="molecule type" value="Genomic_DNA"/>
</dbReference>
<gene>
    <name evidence="2" type="ORF">Pcinc_030344</name>
</gene>
<dbReference type="Proteomes" id="UP001286313">
    <property type="component" value="Unassembled WGS sequence"/>
</dbReference>
<feature type="signal peptide" evidence="1">
    <location>
        <begin position="1"/>
        <end position="18"/>
    </location>
</feature>
<organism evidence="2 3">
    <name type="scientific">Petrolisthes cinctipes</name>
    <name type="common">Flat porcelain crab</name>
    <dbReference type="NCBI Taxonomy" id="88211"/>
    <lineage>
        <taxon>Eukaryota</taxon>
        <taxon>Metazoa</taxon>
        <taxon>Ecdysozoa</taxon>
        <taxon>Arthropoda</taxon>
        <taxon>Crustacea</taxon>
        <taxon>Multicrustacea</taxon>
        <taxon>Malacostraca</taxon>
        <taxon>Eumalacostraca</taxon>
        <taxon>Eucarida</taxon>
        <taxon>Decapoda</taxon>
        <taxon>Pleocyemata</taxon>
        <taxon>Anomura</taxon>
        <taxon>Galatheoidea</taxon>
        <taxon>Porcellanidae</taxon>
        <taxon>Petrolisthes</taxon>
    </lineage>
</organism>
<evidence type="ECO:0000313" key="3">
    <source>
        <dbReference type="Proteomes" id="UP001286313"/>
    </source>
</evidence>
<sequence>MSICMVLLGYLLLRKVDGKFPRADPPKPDLAVIYANFFREPLITTTTTINTPMGNVLDKRKLFEKKVCRITSMKLKEATPGDFQLREVILMNNTLRLAGQTTKTNLRPLKRSCKLFVLKNYIQLPTSPLVEDTWRGKDAAMHKEAKRADFISLLKRVNVVFKKKGAATKKKKTAIIPIKVTNNAAKKFTQGFTKITADAPTTTKQKTITRMTKTTTRIIKTKKKADKTPNAASSSVSAAEAVEAGITRSQIDQTEPQELGDGVARFLSTESTV</sequence>
<protein>
    <submittedName>
        <fullName evidence="2">Uncharacterized protein</fullName>
    </submittedName>
</protein>
<comment type="caution">
    <text evidence="2">The sequence shown here is derived from an EMBL/GenBank/DDBJ whole genome shotgun (WGS) entry which is preliminary data.</text>
</comment>
<feature type="chain" id="PRO_5042040153" evidence="1">
    <location>
        <begin position="19"/>
        <end position="273"/>
    </location>
</feature>
<keyword evidence="3" id="KW-1185">Reference proteome</keyword>
<evidence type="ECO:0000256" key="1">
    <source>
        <dbReference type="SAM" id="SignalP"/>
    </source>
</evidence>
<dbReference type="AlphaFoldDB" id="A0AAE1EZ28"/>
<proteinExistence type="predicted"/>